<accession>A0A7J0BHI5</accession>
<gene>
    <name evidence="2" type="ORF">DSM101010T_09090</name>
</gene>
<dbReference type="EMBL" id="BLVO01000012">
    <property type="protein sequence ID" value="GFM32544.1"/>
    <property type="molecule type" value="Genomic_DNA"/>
</dbReference>
<dbReference type="Proteomes" id="UP000503840">
    <property type="component" value="Unassembled WGS sequence"/>
</dbReference>
<dbReference type="RefSeq" id="WP_174404245.1">
    <property type="nucleotide sequence ID" value="NZ_BLVO01000012.1"/>
</dbReference>
<evidence type="ECO:0000256" key="1">
    <source>
        <dbReference type="SAM" id="MobiDB-lite"/>
    </source>
</evidence>
<organism evidence="2 3">
    <name type="scientific">Desulfovibrio subterraneus</name>
    <dbReference type="NCBI Taxonomy" id="2718620"/>
    <lineage>
        <taxon>Bacteria</taxon>
        <taxon>Pseudomonadati</taxon>
        <taxon>Thermodesulfobacteriota</taxon>
        <taxon>Desulfovibrionia</taxon>
        <taxon>Desulfovibrionales</taxon>
        <taxon>Desulfovibrionaceae</taxon>
        <taxon>Desulfovibrio</taxon>
    </lineage>
</organism>
<name>A0A7J0BHI5_9BACT</name>
<feature type="region of interest" description="Disordered" evidence="1">
    <location>
        <begin position="120"/>
        <end position="145"/>
    </location>
</feature>
<evidence type="ECO:0000313" key="2">
    <source>
        <dbReference type="EMBL" id="GFM32544.1"/>
    </source>
</evidence>
<comment type="caution">
    <text evidence="2">The sequence shown here is derived from an EMBL/GenBank/DDBJ whole genome shotgun (WGS) entry which is preliminary data.</text>
</comment>
<keyword evidence="3" id="KW-1185">Reference proteome</keyword>
<protein>
    <submittedName>
        <fullName evidence="2">Uncharacterized protein</fullName>
    </submittedName>
</protein>
<proteinExistence type="predicted"/>
<sequence>MRHDFKNPPRMFGVGDVQIADHGKVHLNPWDMVSIVREGGHECDVTATDWGLYLAPSLNHRLRDNGYRVALVRNPQGRLFLNAVLKHRMDAFLAYLEAQESAVVTWFDEVEGICMPEKSAEKLRGSATPAEPVAQDTDAVRPERD</sequence>
<reference evidence="2 3" key="1">
    <citation type="submission" date="2020-05" db="EMBL/GenBank/DDBJ databases">
        <title>Draft genome sequence of Desulfovibrio sp. strain HN2T.</title>
        <authorList>
            <person name="Ueno A."/>
            <person name="Tamazawa S."/>
            <person name="Tamamura S."/>
            <person name="Murakami T."/>
            <person name="Kiyama T."/>
            <person name="Inomata H."/>
            <person name="Amano Y."/>
            <person name="Miyakawa K."/>
            <person name="Tamaki H."/>
            <person name="Naganuma T."/>
            <person name="Kaneko K."/>
        </authorList>
    </citation>
    <scope>NUCLEOTIDE SEQUENCE [LARGE SCALE GENOMIC DNA]</scope>
    <source>
        <strain evidence="2 3">HN2</strain>
    </source>
</reference>
<dbReference type="AlphaFoldDB" id="A0A7J0BHI5"/>
<evidence type="ECO:0000313" key="3">
    <source>
        <dbReference type="Proteomes" id="UP000503840"/>
    </source>
</evidence>